<reference evidence="3" key="1">
    <citation type="submission" date="2020-05" db="UniProtKB">
        <authorList>
            <consortium name="EnsemblMetazoa"/>
        </authorList>
    </citation>
    <scope>IDENTIFICATION</scope>
    <source>
        <strain evidence="3">BB02</strain>
    </source>
</reference>
<dbReference type="GO" id="GO:0045087">
    <property type="term" value="P:innate immune response"/>
    <property type="evidence" value="ECO:0007669"/>
    <property type="project" value="UniProtKB-KW"/>
</dbReference>
<dbReference type="VEuPathDB" id="VectorBase:BGLB000770"/>
<keyword evidence="1" id="KW-0732">Signal</keyword>
<feature type="chain" id="PRO_5011999546" description="MACPF domain-containing protein" evidence="1">
    <location>
        <begin position="18"/>
        <end position="697"/>
    </location>
</feature>
<accession>A0A2C9JCU5</accession>
<dbReference type="AlphaFoldDB" id="A0A2C9JCU5"/>
<evidence type="ECO:0000256" key="1">
    <source>
        <dbReference type="SAM" id="SignalP"/>
    </source>
</evidence>
<sequence>MFQILLVEVLLINSIVAAPTSTQEIKDDNSGISPQLDWPVGDPRRCQRLKQVDVERFEVLPGVGWDNLRNLEAGLVVSYNYTQCKETDDGNFLIPDNVFTIPIKHSRVERFAELIDNWNSATSITSKSVNVAAGLSLNVFSISGQYSNEHEELKSKQMEDNAATFRVQLRYPRYEAKLQPDSELSPQFKSRLLSIAVRLELNQTRQAEYEAQLLVRDFGTHVLSSVTAGAALVKDDYLKTDKMNDFSNSKTAYLAAASASFMVLLKLSTSYSTSATDDQKNAYTREMTHSVLKTYGGPLYDPEIMTLSDWAKGVDKNLVPMDRTGDPLNYLVKPQLLPELPYSTVDALEKVIRRSIEMYYEMNTYRGCTKLGDPNFSYVANVDDGSCGAKATNLPFGGVFQTCSVFGSTYRQNPCDDLQHVNPKTGSYSCPPSYIAILIQTFYKRGIIETERVCESCGFLWLSTCCDNKQHESTAAYSTYWCAATSPVPSHSGYLFGGFYRPTQDNPLTGSTNCPPTFYPRIILTDMTLCLSDDFEKSIGLAVPFGGFFSCKSGNPLAVFQQNSTRNGLQSFMSQNHDGSTSYPMRCPDGYSQHLATVDSGCSINFCAKTGSMTKTAITPIRRPPFMSKPDAVYNYEEKYIFNPQTLVWMKNEKATHYEELNDITVNKLNGTQSNALKGSSAMTLTLTCLLLTVALL</sequence>
<dbReference type="InterPro" id="IPR020864">
    <property type="entry name" value="MACPF"/>
</dbReference>
<dbReference type="OrthoDB" id="5950457at2759"/>
<dbReference type="EnsemblMetazoa" id="BGLB000770-RB">
    <property type="protein sequence ID" value="BGLB000770-PB"/>
    <property type="gene ID" value="BGLB000770"/>
</dbReference>
<feature type="domain" description="MACPF" evidence="2">
    <location>
        <begin position="31"/>
        <end position="363"/>
    </location>
</feature>
<dbReference type="KEGG" id="bgt:106054144"/>
<dbReference type="VEuPathDB" id="VectorBase:BGLAX_029278"/>
<dbReference type="SMART" id="SM00457">
    <property type="entry name" value="MACPF"/>
    <property type="match status" value="1"/>
</dbReference>
<dbReference type="InterPro" id="IPR039707">
    <property type="entry name" value="MPEG1"/>
</dbReference>
<proteinExistence type="predicted"/>
<evidence type="ECO:0000259" key="2">
    <source>
        <dbReference type="PROSITE" id="PS51412"/>
    </source>
</evidence>
<dbReference type="PANTHER" id="PTHR31463:SF1">
    <property type="entry name" value="MACROPHAGE-EXPRESSED GENE 1 PROTEIN"/>
    <property type="match status" value="1"/>
</dbReference>
<dbReference type="CDD" id="cd22579">
    <property type="entry name" value="MPEG1_P2"/>
    <property type="match status" value="1"/>
</dbReference>
<dbReference type="Proteomes" id="UP000076420">
    <property type="component" value="Unassembled WGS sequence"/>
</dbReference>
<protein>
    <recommendedName>
        <fullName evidence="2">MACPF domain-containing protein</fullName>
    </recommendedName>
</protein>
<dbReference type="PANTHER" id="PTHR31463">
    <property type="entry name" value="MACROPHAGE-EXPRESSED GENE 1 PROTEIN"/>
    <property type="match status" value="1"/>
</dbReference>
<dbReference type="Pfam" id="PF01823">
    <property type="entry name" value="MACPF"/>
    <property type="match status" value="1"/>
</dbReference>
<dbReference type="GO" id="GO:0002250">
    <property type="term" value="P:adaptive immune response"/>
    <property type="evidence" value="ECO:0007669"/>
    <property type="project" value="UniProtKB-KW"/>
</dbReference>
<evidence type="ECO:0000313" key="3">
    <source>
        <dbReference type="EnsemblMetazoa" id="BGLB000770-PB"/>
    </source>
</evidence>
<gene>
    <name evidence="3" type="primary">106054144</name>
</gene>
<feature type="signal peptide" evidence="1">
    <location>
        <begin position="1"/>
        <end position="17"/>
    </location>
</feature>
<name>A0A2C9JCU5_BIOGL</name>
<dbReference type="GO" id="GO:0030670">
    <property type="term" value="C:phagocytic vesicle membrane"/>
    <property type="evidence" value="ECO:0007669"/>
    <property type="project" value="UniProtKB-SubCell"/>
</dbReference>
<dbReference type="PROSITE" id="PS51412">
    <property type="entry name" value="MACPF_2"/>
    <property type="match status" value="1"/>
</dbReference>
<organism evidence="3 4">
    <name type="scientific">Biomphalaria glabrata</name>
    <name type="common">Bloodfluke planorb</name>
    <name type="synonym">Freshwater snail</name>
    <dbReference type="NCBI Taxonomy" id="6526"/>
    <lineage>
        <taxon>Eukaryota</taxon>
        <taxon>Metazoa</taxon>
        <taxon>Spiralia</taxon>
        <taxon>Lophotrochozoa</taxon>
        <taxon>Mollusca</taxon>
        <taxon>Gastropoda</taxon>
        <taxon>Heterobranchia</taxon>
        <taxon>Euthyneura</taxon>
        <taxon>Panpulmonata</taxon>
        <taxon>Hygrophila</taxon>
        <taxon>Lymnaeoidea</taxon>
        <taxon>Planorbidae</taxon>
        <taxon>Biomphalaria</taxon>
    </lineage>
</organism>
<evidence type="ECO:0000313" key="4">
    <source>
        <dbReference type="Proteomes" id="UP000076420"/>
    </source>
</evidence>